<evidence type="ECO:0000313" key="2">
    <source>
        <dbReference type="EMBL" id="CUO02725.1"/>
    </source>
</evidence>
<dbReference type="Gene3D" id="3.40.50.1820">
    <property type="entry name" value="alpha/beta hydrolase"/>
    <property type="match status" value="1"/>
</dbReference>
<proteinExistence type="predicted"/>
<dbReference type="AlphaFoldDB" id="A0A174BST3"/>
<feature type="domain" description="Serine aminopeptidase S33" evidence="1">
    <location>
        <begin position="54"/>
        <end position="308"/>
    </location>
</feature>
<protein>
    <submittedName>
        <fullName evidence="2">Lysophospholipase</fullName>
    </submittedName>
</protein>
<dbReference type="InterPro" id="IPR051044">
    <property type="entry name" value="MAG_DAG_Lipase"/>
</dbReference>
<dbReference type="RefSeq" id="WP_055264236.1">
    <property type="nucleotide sequence ID" value="NZ_CABIXQ010000004.1"/>
</dbReference>
<reference evidence="2 3" key="1">
    <citation type="submission" date="2015-09" db="EMBL/GenBank/DDBJ databases">
        <authorList>
            <consortium name="Pathogen Informatics"/>
        </authorList>
    </citation>
    <scope>NUCLEOTIDE SEQUENCE [LARGE SCALE GENOMIC DNA]</scope>
    <source>
        <strain evidence="2 3">2789STDY5834856</strain>
    </source>
</reference>
<sequence length="329" mass="38650">MINNLERGYFYNFGRDLENINRVEERLNRIKKMGYFKGENDLDIYYETYIVEREKGRIVISHGFCECLEKYKEIIYYFIEEGYSVFGIEHRGHGRSGHLSKKYKSQVNVEKFDYYIEDLKRFLDQIVKEKGKDLYLYAHSMGGAIGTLFLETYPGYFKKAVLNAPMMQINTGKYSNFIAELLAKFYIAIGKGDNYIFGHKDFDGIDDLEGSGTSDKYRYMHHLSYLKENKECQRGGGSFRWVNEGLKATRKLLKEENIKKIDIPILLFQAGNDTFVVNEAHNEFKAIAKDCAIVYINEGKHELYFERDSILHSYLDRIFNFYEQGNVYS</sequence>
<evidence type="ECO:0000313" key="3">
    <source>
        <dbReference type="Proteomes" id="UP000095594"/>
    </source>
</evidence>
<name>A0A174BST3_9CLOT</name>
<dbReference type="Proteomes" id="UP000095594">
    <property type="component" value="Unassembled WGS sequence"/>
</dbReference>
<dbReference type="InterPro" id="IPR022742">
    <property type="entry name" value="Hydrolase_4"/>
</dbReference>
<dbReference type="SUPFAM" id="SSF53474">
    <property type="entry name" value="alpha/beta-Hydrolases"/>
    <property type="match status" value="1"/>
</dbReference>
<organism evidence="2 3">
    <name type="scientific">Clostridium disporicum</name>
    <dbReference type="NCBI Taxonomy" id="84024"/>
    <lineage>
        <taxon>Bacteria</taxon>
        <taxon>Bacillati</taxon>
        <taxon>Bacillota</taxon>
        <taxon>Clostridia</taxon>
        <taxon>Eubacteriales</taxon>
        <taxon>Clostridiaceae</taxon>
        <taxon>Clostridium</taxon>
    </lineage>
</organism>
<dbReference type="InterPro" id="IPR029058">
    <property type="entry name" value="AB_hydrolase_fold"/>
</dbReference>
<dbReference type="Pfam" id="PF12146">
    <property type="entry name" value="Hydrolase_4"/>
    <property type="match status" value="1"/>
</dbReference>
<dbReference type="PANTHER" id="PTHR11614">
    <property type="entry name" value="PHOSPHOLIPASE-RELATED"/>
    <property type="match status" value="1"/>
</dbReference>
<dbReference type="OrthoDB" id="9806902at2"/>
<evidence type="ECO:0000259" key="1">
    <source>
        <dbReference type="Pfam" id="PF12146"/>
    </source>
</evidence>
<dbReference type="EMBL" id="CYZX01000004">
    <property type="protein sequence ID" value="CUO02725.1"/>
    <property type="molecule type" value="Genomic_DNA"/>
</dbReference>
<gene>
    <name evidence="2" type="primary">pldB</name>
    <name evidence="2" type="ORF">ERS852471_00840</name>
</gene>
<accession>A0A174BST3</accession>